<evidence type="ECO:0000313" key="7">
    <source>
        <dbReference type="Proteomes" id="UP000593765"/>
    </source>
</evidence>
<keyword evidence="1" id="KW-0677">Repeat</keyword>
<feature type="repeat" description="ANK" evidence="3">
    <location>
        <begin position="505"/>
        <end position="537"/>
    </location>
</feature>
<keyword evidence="5" id="KW-1133">Transmembrane helix</keyword>
<evidence type="ECO:0000256" key="1">
    <source>
        <dbReference type="ARBA" id="ARBA00022737"/>
    </source>
</evidence>
<dbReference type="Pfam" id="PF12796">
    <property type="entry name" value="Ank_2"/>
    <property type="match status" value="3"/>
</dbReference>
<keyword evidence="5" id="KW-0812">Transmembrane</keyword>
<dbReference type="GO" id="GO:0004842">
    <property type="term" value="F:ubiquitin-protein transferase activity"/>
    <property type="evidence" value="ECO:0007669"/>
    <property type="project" value="TreeGrafter"/>
</dbReference>
<dbReference type="GO" id="GO:0085020">
    <property type="term" value="P:protein K6-linked ubiquitination"/>
    <property type="evidence" value="ECO:0007669"/>
    <property type="project" value="TreeGrafter"/>
</dbReference>
<evidence type="ECO:0000256" key="4">
    <source>
        <dbReference type="SAM" id="MobiDB-lite"/>
    </source>
</evidence>
<feature type="transmembrane region" description="Helical" evidence="5">
    <location>
        <begin position="31"/>
        <end position="50"/>
    </location>
</feature>
<dbReference type="InterPro" id="IPR002110">
    <property type="entry name" value="Ankyrin_rpt"/>
</dbReference>
<feature type="repeat" description="ANK" evidence="3">
    <location>
        <begin position="399"/>
        <end position="431"/>
    </location>
</feature>
<dbReference type="PRINTS" id="PR01415">
    <property type="entry name" value="ANKYRIN"/>
</dbReference>
<feature type="region of interest" description="Disordered" evidence="4">
    <location>
        <begin position="533"/>
        <end position="552"/>
    </location>
</feature>
<dbReference type="RefSeq" id="WP_206290287.1">
    <property type="nucleotide sequence ID" value="NZ_CP063458.1"/>
</dbReference>
<accession>A0A7M2WPC9</accession>
<dbReference type="InterPro" id="IPR036770">
    <property type="entry name" value="Ankyrin_rpt-contain_sf"/>
</dbReference>
<feature type="repeat" description="ANK" evidence="3">
    <location>
        <begin position="333"/>
        <end position="365"/>
    </location>
</feature>
<keyword evidence="5" id="KW-0472">Membrane</keyword>
<feature type="region of interest" description="Disordered" evidence="4">
    <location>
        <begin position="63"/>
        <end position="88"/>
    </location>
</feature>
<reference evidence="6 7" key="1">
    <citation type="submission" date="2020-10" db="EMBL/GenBank/DDBJ databases">
        <title>Wide distribution of Phycisphaera-like planctomycetes from WD2101 soil group in peatlands and genome analysis of the first cultivated representative.</title>
        <authorList>
            <person name="Dedysh S.N."/>
            <person name="Beletsky A.V."/>
            <person name="Ivanova A."/>
            <person name="Kulichevskaya I.S."/>
            <person name="Suzina N.E."/>
            <person name="Philippov D.A."/>
            <person name="Rakitin A.L."/>
            <person name="Mardanov A.V."/>
            <person name="Ravin N.V."/>
        </authorList>
    </citation>
    <scope>NUCLEOTIDE SEQUENCE [LARGE SCALE GENOMIC DNA]</scope>
    <source>
        <strain evidence="6 7">M1803</strain>
    </source>
</reference>
<dbReference type="Gene3D" id="1.25.40.20">
    <property type="entry name" value="Ankyrin repeat-containing domain"/>
    <property type="match status" value="3"/>
</dbReference>
<feature type="region of interest" description="Disordered" evidence="4">
    <location>
        <begin position="1"/>
        <end position="23"/>
    </location>
</feature>
<name>A0A7M2WPC9_9BACT</name>
<dbReference type="AlphaFoldDB" id="A0A7M2WPC9"/>
<dbReference type="SMART" id="SM00248">
    <property type="entry name" value="ANK"/>
    <property type="match status" value="6"/>
</dbReference>
<dbReference type="KEGG" id="hbs:IPV69_13915"/>
<dbReference type="Proteomes" id="UP000593765">
    <property type="component" value="Chromosome"/>
</dbReference>
<evidence type="ECO:0000256" key="3">
    <source>
        <dbReference type="PROSITE-ProRule" id="PRU00023"/>
    </source>
</evidence>
<evidence type="ECO:0000256" key="2">
    <source>
        <dbReference type="ARBA" id="ARBA00023043"/>
    </source>
</evidence>
<dbReference type="PANTHER" id="PTHR24171:SF8">
    <property type="entry name" value="BRCA1-ASSOCIATED RING DOMAIN PROTEIN 1"/>
    <property type="match status" value="1"/>
</dbReference>
<feature type="compositionally biased region" description="Polar residues" evidence="4">
    <location>
        <begin position="69"/>
        <end position="84"/>
    </location>
</feature>
<keyword evidence="7" id="KW-1185">Reference proteome</keyword>
<feature type="repeat" description="ANK" evidence="3">
    <location>
        <begin position="366"/>
        <end position="398"/>
    </location>
</feature>
<dbReference type="PROSITE" id="PS50297">
    <property type="entry name" value="ANK_REP_REGION"/>
    <property type="match status" value="5"/>
</dbReference>
<protein>
    <submittedName>
        <fullName evidence="6">Ankyrin repeat domain-containing protein</fullName>
    </submittedName>
</protein>
<dbReference type="PANTHER" id="PTHR24171">
    <property type="entry name" value="ANKYRIN REPEAT DOMAIN-CONTAINING PROTEIN 39-RELATED"/>
    <property type="match status" value="1"/>
</dbReference>
<dbReference type="PROSITE" id="PS50088">
    <property type="entry name" value="ANK_REPEAT"/>
    <property type="match status" value="5"/>
</dbReference>
<sequence length="563" mass="57892">MNTQFQGWKRVKSAPPTADGRKGGKAFRGHLALGVLAGLLGTGCSGGGAFDPTEPVMKPRKPYVAQGGARQTSPKTGTSSTQTKASSGVAVASADATTSADAMPTVSPVTPVATATPVKPVVAVPTTRPLPEPVPTVTPPDNRVVSAPPVATPPVAIPPVAAPSVAETPAAAGKSVDLDPNPRPRNPLARIDAGVSPAAVPSTNVEATTVSQSPTLAVTPAPTPAAADQGSPVAVEPTTAKPDIGPIQAAPYNPAPQATVAPAVAVAKPVDPETQKIRDRLAQVRSELEKGRDVNEKDDNGRTLLQQAALAGEQAVVELLLDWGASVKAVDRQGWTALHWAASSGHPEICELLIACGTPVDSRGFLDETPLYWASVFDRQHAVELLLARGAKVNAADKRGKSPLHAAVEGDARATATILLAQGADVAARDESGLTPLHQVVFRLRKTLLGLAEEPSTEATSTSGSPAAEVALERDHQRKLAITSAREMARLLLSQGADVNASTAAGVTPLHLAAWDDTKEIADVLIAAGAKVSAKDSRGRTPGDYASQRGQKRVLPLLAAKAR</sequence>
<evidence type="ECO:0000256" key="5">
    <source>
        <dbReference type="SAM" id="Phobius"/>
    </source>
</evidence>
<evidence type="ECO:0000313" key="6">
    <source>
        <dbReference type="EMBL" id="QOV87387.1"/>
    </source>
</evidence>
<organism evidence="6 7">
    <name type="scientific">Humisphaera borealis</name>
    <dbReference type="NCBI Taxonomy" id="2807512"/>
    <lineage>
        <taxon>Bacteria</taxon>
        <taxon>Pseudomonadati</taxon>
        <taxon>Planctomycetota</taxon>
        <taxon>Phycisphaerae</taxon>
        <taxon>Tepidisphaerales</taxon>
        <taxon>Tepidisphaeraceae</taxon>
        <taxon>Humisphaera</taxon>
    </lineage>
</organism>
<gene>
    <name evidence="6" type="ORF">IPV69_13915</name>
</gene>
<dbReference type="EMBL" id="CP063458">
    <property type="protein sequence ID" value="QOV87387.1"/>
    <property type="molecule type" value="Genomic_DNA"/>
</dbReference>
<feature type="repeat" description="ANK" evidence="3">
    <location>
        <begin position="300"/>
        <end position="332"/>
    </location>
</feature>
<keyword evidence="2 3" id="KW-0040">ANK repeat</keyword>
<proteinExistence type="predicted"/>
<dbReference type="SUPFAM" id="SSF48403">
    <property type="entry name" value="Ankyrin repeat"/>
    <property type="match status" value="1"/>
</dbReference>